<comment type="caution">
    <text evidence="5">The sequence shown here is derived from an EMBL/GenBank/DDBJ whole genome shotgun (WGS) entry which is preliminary data.</text>
</comment>
<dbReference type="InterPro" id="IPR010090">
    <property type="entry name" value="Phage_tape_meas"/>
</dbReference>
<sequence length="850" mass="88068">MSADKLQLKVILSALDKVTAPLKRIQGGSIGAARALKDTRDKLKELNNQQKDVSAWRTQRAAAEQTEQALGAARSKVKQLSRDIAASGAPTRAMSREFKAAVRTANALKQSHGAQQVQLQGLRTKLNAAGISTRNLSQGERDLRAKIGATNNALSQQENRLKRITSQQKRLAAAKAQYQNTQGLAGSMAGTGAAGLATGSGILYAGARMMAPGLEFDTSQSKVAALTRQSKDSPELQAMRAQARQLGASTQFTATDASDAQGFLAMAGFTAKAIQAALPGMLSLAKAGGAELAETADIASNILTGFNMSAAQTGRLGDVLVGTFTRSNTNLQMLGETMKYVAPVASAVGQDIETVAAMAGKLGDAGIQGSMGGTALRAILSRLSAPPKMAAKALDKLGISAKDAQGNLRDMPTVLQEIYEKTKNMGDADRQGLLKGIAGEEAVSGLQVLVKQAGSGELQKFIGTLREAQGEANTTAKVMGDNLKGDLDALNSAWQDLGIQMQEQQNGPMRGITQAFTGIIGGVKGWIAENPELAGQIIKTAAGLGILMATMGGLTLALASILGPFAMVRYGMALFGIKGAGLASTLFRLGKTALPLVAKGVMLIGRALLMNPIGLAITAIALAAYAIYTYWEPIKAFFGGLWADIKAAFAGGIGGVASLLLNWSPLGLFYKAFAGVMGYFGLELPGKFSEFGAMLISGLVSGITNAMGSVKTAIVGAGNSTIGWFKDTLGIHSPSRVFAELGGFTMAGLGQGLAGGERDVLRQIAGTARGVASAGSDMLGRNAGISFDSRAPISARNGASPARGGDTYNFTINAAPGMDAAAIGREVQRQLAAAQQQQQARQRGRLADQD</sequence>
<keyword evidence="3" id="KW-0472">Membrane</keyword>
<gene>
    <name evidence="5" type="ORF">PH586_09005</name>
</gene>
<proteinExistence type="predicted"/>
<dbReference type="Pfam" id="PF10145">
    <property type="entry name" value="PhageMin_Tail"/>
    <property type="match status" value="1"/>
</dbReference>
<keyword evidence="1" id="KW-1188">Viral release from host cell</keyword>
<feature type="transmembrane region" description="Helical" evidence="3">
    <location>
        <begin position="608"/>
        <end position="628"/>
    </location>
</feature>
<dbReference type="RefSeq" id="WP_271347417.1">
    <property type="nucleotide sequence ID" value="NZ_JAQJZJ010000003.1"/>
</dbReference>
<keyword evidence="2" id="KW-0175">Coiled coil</keyword>
<accession>A0ABT4XE80</accession>
<organism evidence="5 6">
    <name type="scientific">Pseudomonas aestuarii</name>
    <dbReference type="NCBI Taxonomy" id="3018340"/>
    <lineage>
        <taxon>Bacteria</taxon>
        <taxon>Pseudomonadati</taxon>
        <taxon>Pseudomonadota</taxon>
        <taxon>Gammaproteobacteria</taxon>
        <taxon>Pseudomonadales</taxon>
        <taxon>Pseudomonadaceae</taxon>
        <taxon>Pseudomonas</taxon>
    </lineage>
</organism>
<evidence type="ECO:0000259" key="4">
    <source>
        <dbReference type="Pfam" id="PF10145"/>
    </source>
</evidence>
<keyword evidence="3" id="KW-0812">Transmembrane</keyword>
<evidence type="ECO:0000256" key="2">
    <source>
        <dbReference type="SAM" id="Coils"/>
    </source>
</evidence>
<feature type="domain" description="Phage tail tape measure protein" evidence="4">
    <location>
        <begin position="240"/>
        <end position="439"/>
    </location>
</feature>
<evidence type="ECO:0000256" key="3">
    <source>
        <dbReference type="SAM" id="Phobius"/>
    </source>
</evidence>
<dbReference type="EMBL" id="JAQJZJ010000003">
    <property type="protein sequence ID" value="MDA7086515.1"/>
    <property type="molecule type" value="Genomic_DNA"/>
</dbReference>
<dbReference type="PANTHER" id="PTHR37813:SF1">
    <property type="entry name" value="FELS-2 PROPHAGE PROTEIN"/>
    <property type="match status" value="1"/>
</dbReference>
<name>A0ABT4XE80_9PSED</name>
<evidence type="ECO:0000313" key="5">
    <source>
        <dbReference type="EMBL" id="MDA7086515.1"/>
    </source>
</evidence>
<dbReference type="PANTHER" id="PTHR37813">
    <property type="entry name" value="FELS-2 PROPHAGE PROTEIN"/>
    <property type="match status" value="1"/>
</dbReference>
<feature type="coiled-coil region" evidence="2">
    <location>
        <begin position="33"/>
        <end position="83"/>
    </location>
</feature>
<reference evidence="5 6" key="1">
    <citation type="submission" date="2023-01" db="EMBL/GenBank/DDBJ databases">
        <title>Pseudomonas SA3-5T sp. nov., isolated from tidal flat sediment.</title>
        <authorList>
            <person name="Kim H.S."/>
            <person name="Kim J.-S."/>
            <person name="Suh M.K."/>
            <person name="Eom M.K."/>
            <person name="Lee J.-S."/>
        </authorList>
    </citation>
    <scope>NUCLEOTIDE SEQUENCE [LARGE SCALE GENOMIC DNA]</scope>
    <source>
        <strain evidence="5 6">SA3-5</strain>
    </source>
</reference>
<evidence type="ECO:0000313" key="6">
    <source>
        <dbReference type="Proteomes" id="UP001212042"/>
    </source>
</evidence>
<feature type="transmembrane region" description="Helical" evidence="3">
    <location>
        <begin position="648"/>
        <end position="670"/>
    </location>
</feature>
<protein>
    <submittedName>
        <fullName evidence="5">Phage tail tape measure protein</fullName>
    </submittedName>
</protein>
<dbReference type="Proteomes" id="UP001212042">
    <property type="component" value="Unassembled WGS sequence"/>
</dbReference>
<keyword evidence="3" id="KW-1133">Transmembrane helix</keyword>
<dbReference type="NCBIfam" id="TIGR01760">
    <property type="entry name" value="tape_meas_TP901"/>
    <property type="match status" value="1"/>
</dbReference>
<feature type="transmembrane region" description="Helical" evidence="3">
    <location>
        <begin position="541"/>
        <end position="562"/>
    </location>
</feature>
<evidence type="ECO:0000256" key="1">
    <source>
        <dbReference type="ARBA" id="ARBA00022612"/>
    </source>
</evidence>
<keyword evidence="6" id="KW-1185">Reference proteome</keyword>